<dbReference type="GO" id="GO:0016787">
    <property type="term" value="F:hydrolase activity"/>
    <property type="evidence" value="ECO:0007669"/>
    <property type="project" value="UniProtKB-KW"/>
</dbReference>
<feature type="binding site" evidence="11">
    <location>
        <begin position="107"/>
        <end position="114"/>
    </location>
    <ligand>
        <name>ATP</name>
        <dbReference type="ChEBI" id="CHEBI:30616"/>
    </ligand>
</feature>
<evidence type="ECO:0000256" key="10">
    <source>
        <dbReference type="ARBA" id="ARBA00023204"/>
    </source>
</evidence>
<dbReference type="GO" id="GO:0005524">
    <property type="term" value="F:ATP binding"/>
    <property type="evidence" value="ECO:0007669"/>
    <property type="project" value="UniProtKB-UniRule"/>
</dbReference>
<keyword evidence="4 13" id="KW-0863">Zinc-finger</keyword>
<dbReference type="Pfam" id="PF13541">
    <property type="entry name" value="ChlI"/>
    <property type="match status" value="1"/>
</dbReference>
<sequence>MAKPKQIYVCSNCGGEYNQWFGLCKNCNEFGTISEEPIDANNKGFSRGGWQNAKHNNGGSVPGKPRVSVKFAEINNDEQARFPSGYGELDRVLGGGVVPGSLVLIGGDPGIGKSTLLLQVANQLSVRLPRILYVTAEESGQQVKLRASRLGVEGTGKTVVPNSKNNGNGKKAEQVENNLYVMPETDLEEILRELESLKPQVAVIDSIQTLHFAALTSAPGSVAQVRECTSALMQVGKRENITLLIVGHVTKDGAIAGPRVLEHLVDTVLYFEGDRYASHRLLRSVKNRFGATHEIGIFEMADKGLVEVDNPSELFLGNRDELSPGTATVVACEGTRPIVVELQALVSPTSYTSPRRSATGIDHNRLQQILAVLEKRVGIPLSKLDAYMASAGGLTVTEPAADLGIAISLVASFRDRTLDPRTVLIGEVGLGGQVRLVSQMELRLKEAAKLGFKRAIVPKGQSLPDDIGLEVIYISKVIDAIIAAIPSDRNIANEDFSMTDEE</sequence>
<feature type="domain" description="RecA family profile 1" evidence="14">
    <location>
        <begin position="78"/>
        <end position="249"/>
    </location>
</feature>
<evidence type="ECO:0000256" key="3">
    <source>
        <dbReference type="ARBA" id="ARBA00022763"/>
    </source>
</evidence>
<evidence type="ECO:0000259" key="14">
    <source>
        <dbReference type="PROSITE" id="PS50162"/>
    </source>
</evidence>
<comment type="function">
    <text evidence="13">DNA-dependent ATPase involved in processing of recombination intermediates, plays a role in repairing DNA breaks. Stimulates the branch migration of RecA-mediated strand transfer reactions, allowing the 3' invading strand to extend heteroduplex DNA faster. Binds ssDNA in the presence of ADP but not other nucleotides, has ATPase activity that is stimulated by ssDNA and various branched DNA structures, but inhibited by SSB. Does not have RecA's homology-searching function.</text>
</comment>
<protein>
    <recommendedName>
        <fullName evidence="11 12">DNA repair protein RadA</fullName>
    </recommendedName>
</protein>
<dbReference type="GO" id="GO:0003684">
    <property type="term" value="F:damaged DNA binding"/>
    <property type="evidence" value="ECO:0007669"/>
    <property type="project" value="InterPro"/>
</dbReference>
<comment type="function">
    <text evidence="11">Plays a role in repairing double-strand DNA breaks, probably involving stabilizing or processing branched DNA or blocked replication forks.</text>
</comment>
<feature type="short sequence motif" description="RadA KNRFG motif" evidence="11">
    <location>
        <begin position="286"/>
        <end position="290"/>
    </location>
</feature>
<dbReference type="GO" id="GO:0008270">
    <property type="term" value="F:zinc ion binding"/>
    <property type="evidence" value="ECO:0007669"/>
    <property type="project" value="UniProtKB-KW"/>
</dbReference>
<feature type="region of interest" description="Lon-protease-like" evidence="11">
    <location>
        <begin position="385"/>
        <end position="502"/>
    </location>
</feature>
<dbReference type="InterPro" id="IPR003593">
    <property type="entry name" value="AAA+_ATPase"/>
</dbReference>
<keyword evidence="8 11" id="KW-0346">Stress response</keyword>
<keyword evidence="1 11" id="KW-0479">Metal-binding</keyword>
<reference evidence="15 16" key="1">
    <citation type="submission" date="2019-01" db="EMBL/GenBank/DDBJ databases">
        <authorList>
            <person name="Brito A."/>
        </authorList>
    </citation>
    <scope>NUCLEOTIDE SEQUENCE [LARGE SCALE GENOMIC DNA]</scope>
    <source>
        <strain evidence="15">1</strain>
    </source>
</reference>
<dbReference type="InterPro" id="IPR014721">
    <property type="entry name" value="Ribsml_uS5_D2-typ_fold_subgr"/>
</dbReference>
<evidence type="ECO:0000313" key="15">
    <source>
        <dbReference type="EMBL" id="VEP13760.1"/>
    </source>
</evidence>
<dbReference type="InterPro" id="IPR004504">
    <property type="entry name" value="DNA_repair_RadA"/>
</dbReference>
<keyword evidence="5 15" id="KW-0378">Hydrolase</keyword>
<evidence type="ECO:0000313" key="16">
    <source>
        <dbReference type="Proteomes" id="UP000320055"/>
    </source>
</evidence>
<keyword evidence="3 11" id="KW-0227">DNA damage</keyword>
<evidence type="ECO:0000256" key="8">
    <source>
        <dbReference type="ARBA" id="ARBA00023016"/>
    </source>
</evidence>
<dbReference type="InterPro" id="IPR014774">
    <property type="entry name" value="KaiC-like_dom"/>
</dbReference>
<dbReference type="InterPro" id="IPR020588">
    <property type="entry name" value="RecA_ATP-bd"/>
</dbReference>
<evidence type="ECO:0000256" key="6">
    <source>
        <dbReference type="ARBA" id="ARBA00022833"/>
    </source>
</evidence>
<dbReference type="PANTHER" id="PTHR32472">
    <property type="entry name" value="DNA REPAIR PROTEIN RADA"/>
    <property type="match status" value="1"/>
</dbReference>
<dbReference type="Pfam" id="PF18073">
    <property type="entry name" value="Zn_ribbon_LapB"/>
    <property type="match status" value="1"/>
</dbReference>
<dbReference type="Pfam" id="PF06745">
    <property type="entry name" value="ATPase"/>
    <property type="match status" value="1"/>
</dbReference>
<keyword evidence="2 11" id="KW-0547">Nucleotide-binding</keyword>
<dbReference type="InterPro" id="IPR027417">
    <property type="entry name" value="P-loop_NTPase"/>
</dbReference>
<dbReference type="GO" id="GO:0000725">
    <property type="term" value="P:recombinational repair"/>
    <property type="evidence" value="ECO:0007669"/>
    <property type="project" value="UniProtKB-UniRule"/>
</dbReference>
<proteinExistence type="inferred from homology"/>
<gene>
    <name evidence="11 15" type="primary">radA</name>
    <name evidence="15" type="ORF">H1P_220001</name>
</gene>
<evidence type="ECO:0000256" key="5">
    <source>
        <dbReference type="ARBA" id="ARBA00022801"/>
    </source>
</evidence>
<evidence type="ECO:0000256" key="7">
    <source>
        <dbReference type="ARBA" id="ARBA00022840"/>
    </source>
</evidence>
<evidence type="ECO:0000256" key="12">
    <source>
        <dbReference type="NCBIfam" id="TIGR00416"/>
    </source>
</evidence>
<dbReference type="Gene3D" id="3.30.230.10">
    <property type="match status" value="1"/>
</dbReference>
<name>A0A563VQT6_9CYAN</name>
<accession>A0A563VQT6</accession>
<dbReference type="GO" id="GO:0140664">
    <property type="term" value="F:ATP-dependent DNA damage sensor activity"/>
    <property type="evidence" value="ECO:0007669"/>
    <property type="project" value="InterPro"/>
</dbReference>
<organism evidence="15 16">
    <name type="scientific">Hyella patelloides LEGE 07179</name>
    <dbReference type="NCBI Taxonomy" id="945734"/>
    <lineage>
        <taxon>Bacteria</taxon>
        <taxon>Bacillati</taxon>
        <taxon>Cyanobacteriota</taxon>
        <taxon>Cyanophyceae</taxon>
        <taxon>Pleurocapsales</taxon>
        <taxon>Hyellaceae</taxon>
        <taxon>Hyella</taxon>
    </lineage>
</organism>
<dbReference type="PROSITE" id="PS50162">
    <property type="entry name" value="RECA_2"/>
    <property type="match status" value="1"/>
</dbReference>
<dbReference type="OrthoDB" id="9803906at2"/>
<keyword evidence="6 13" id="KW-0862">Zinc</keyword>
<dbReference type="FunFam" id="3.40.50.300:FF:000050">
    <property type="entry name" value="DNA repair protein RadA"/>
    <property type="match status" value="1"/>
</dbReference>
<dbReference type="NCBIfam" id="TIGR00416">
    <property type="entry name" value="sms"/>
    <property type="match status" value="1"/>
</dbReference>
<comment type="domain">
    <text evidence="11">The middle region has homology to RecA with ATPase motifs including the RadA KNRFG motif, while the C-terminus is homologous to Lon protease.</text>
</comment>
<evidence type="ECO:0000256" key="13">
    <source>
        <dbReference type="RuleBase" id="RU003555"/>
    </source>
</evidence>
<dbReference type="GO" id="GO:0005829">
    <property type="term" value="C:cytosol"/>
    <property type="evidence" value="ECO:0007669"/>
    <property type="project" value="TreeGrafter"/>
</dbReference>
<dbReference type="InterPro" id="IPR020568">
    <property type="entry name" value="Ribosomal_Su5_D2-typ_SF"/>
</dbReference>
<dbReference type="SUPFAM" id="SSF52540">
    <property type="entry name" value="P-loop containing nucleoside triphosphate hydrolases"/>
    <property type="match status" value="1"/>
</dbReference>
<dbReference type="AlphaFoldDB" id="A0A563VQT6"/>
<dbReference type="InterPro" id="IPR041166">
    <property type="entry name" value="Rubredoxin_2"/>
</dbReference>
<dbReference type="CDD" id="cd01121">
    <property type="entry name" value="RadA_SMS_N"/>
    <property type="match status" value="1"/>
</dbReference>
<dbReference type="Gene3D" id="3.40.50.300">
    <property type="entry name" value="P-loop containing nucleotide triphosphate hydrolases"/>
    <property type="match status" value="1"/>
</dbReference>
<comment type="similarity">
    <text evidence="11 13">Belongs to the RecA family. RadA subfamily.</text>
</comment>
<dbReference type="RefSeq" id="WP_144864635.1">
    <property type="nucleotide sequence ID" value="NZ_LR213783.1"/>
</dbReference>
<dbReference type="HAMAP" id="MF_01498">
    <property type="entry name" value="RadA_bact"/>
    <property type="match status" value="1"/>
</dbReference>
<dbReference type="Proteomes" id="UP000320055">
    <property type="component" value="Unassembled WGS sequence"/>
</dbReference>
<dbReference type="PANTHER" id="PTHR32472:SF10">
    <property type="entry name" value="DNA REPAIR PROTEIN RADA-LIKE PROTEIN"/>
    <property type="match status" value="1"/>
</dbReference>
<evidence type="ECO:0000256" key="4">
    <source>
        <dbReference type="ARBA" id="ARBA00022771"/>
    </source>
</evidence>
<dbReference type="EMBL" id="CAACVJ010000135">
    <property type="protein sequence ID" value="VEP13760.1"/>
    <property type="molecule type" value="Genomic_DNA"/>
</dbReference>
<evidence type="ECO:0000256" key="11">
    <source>
        <dbReference type="HAMAP-Rule" id="MF_01498"/>
    </source>
</evidence>
<evidence type="ECO:0000256" key="9">
    <source>
        <dbReference type="ARBA" id="ARBA00023125"/>
    </source>
</evidence>
<keyword evidence="9 11" id="KW-0238">DNA-binding</keyword>
<keyword evidence="7 11" id="KW-0067">ATP-binding</keyword>
<dbReference type="SMART" id="SM00382">
    <property type="entry name" value="AAA"/>
    <property type="match status" value="1"/>
</dbReference>
<keyword evidence="16" id="KW-1185">Reference proteome</keyword>
<dbReference type="PRINTS" id="PR01874">
    <property type="entry name" value="DNAREPAIRADA"/>
</dbReference>
<evidence type="ECO:0000256" key="1">
    <source>
        <dbReference type="ARBA" id="ARBA00022723"/>
    </source>
</evidence>
<evidence type="ECO:0000256" key="2">
    <source>
        <dbReference type="ARBA" id="ARBA00022741"/>
    </source>
</evidence>
<dbReference type="SUPFAM" id="SSF54211">
    <property type="entry name" value="Ribosomal protein S5 domain 2-like"/>
    <property type="match status" value="1"/>
</dbReference>
<keyword evidence="10 11" id="KW-0234">DNA repair</keyword>